<dbReference type="PIRSF" id="PIRSF012508">
    <property type="entry name" value="YerC"/>
    <property type="match status" value="1"/>
</dbReference>
<accession>A0ABR8X8F6</accession>
<dbReference type="SUPFAM" id="SSF48295">
    <property type="entry name" value="TrpR-like"/>
    <property type="match status" value="1"/>
</dbReference>
<evidence type="ECO:0008006" key="3">
    <source>
        <dbReference type="Google" id="ProtNLM"/>
    </source>
</evidence>
<comment type="caution">
    <text evidence="1">The sequence shown here is derived from an EMBL/GenBank/DDBJ whole genome shotgun (WGS) entry which is preliminary data.</text>
</comment>
<dbReference type="Proteomes" id="UP000640930">
    <property type="component" value="Unassembled WGS sequence"/>
</dbReference>
<dbReference type="InterPro" id="IPR010921">
    <property type="entry name" value="Trp_repressor/repl_initiator"/>
</dbReference>
<protein>
    <recommendedName>
        <fullName evidence="3">Trp operon repressor family</fullName>
    </recommendedName>
</protein>
<dbReference type="EMBL" id="JACSQA010000001">
    <property type="protein sequence ID" value="MBD8025086.1"/>
    <property type="molecule type" value="Genomic_DNA"/>
</dbReference>
<gene>
    <name evidence="1" type="ORF">H9636_00315</name>
</gene>
<dbReference type="PANTHER" id="PTHR40080:SF1">
    <property type="entry name" value="TRPR-LIKE PROTEIN YERC_YECD"/>
    <property type="match status" value="1"/>
</dbReference>
<proteinExistence type="predicted"/>
<keyword evidence="2" id="KW-1185">Reference proteome</keyword>
<organism evidence="1 2">
    <name type="scientific">Ureibacillus galli</name>
    <dbReference type="NCBI Taxonomy" id="2762222"/>
    <lineage>
        <taxon>Bacteria</taxon>
        <taxon>Bacillati</taxon>
        <taxon>Bacillota</taxon>
        <taxon>Bacilli</taxon>
        <taxon>Bacillales</taxon>
        <taxon>Caryophanaceae</taxon>
        <taxon>Ureibacillus</taxon>
    </lineage>
</organism>
<dbReference type="RefSeq" id="WP_191705665.1">
    <property type="nucleotide sequence ID" value="NZ_JACSQA010000001.1"/>
</dbReference>
<dbReference type="InterPro" id="IPR013368">
    <property type="entry name" value="YecD_YerC"/>
</dbReference>
<dbReference type="Gene3D" id="1.10.1270.10">
    <property type="entry name" value="TrpR-like"/>
    <property type="match status" value="1"/>
</dbReference>
<dbReference type="InterPro" id="IPR000831">
    <property type="entry name" value="Trp_repress"/>
</dbReference>
<dbReference type="NCBIfam" id="TIGR02531">
    <property type="entry name" value="yecD_yerC"/>
    <property type="match status" value="1"/>
</dbReference>
<dbReference type="InterPro" id="IPR038116">
    <property type="entry name" value="TrpR-like_sf"/>
</dbReference>
<reference evidence="1 2" key="1">
    <citation type="submission" date="2020-08" db="EMBL/GenBank/DDBJ databases">
        <title>A Genomic Blueprint of the Chicken Gut Microbiome.</title>
        <authorList>
            <person name="Gilroy R."/>
            <person name="Ravi A."/>
            <person name="Getino M."/>
            <person name="Pursley I."/>
            <person name="Horton D.L."/>
            <person name="Alikhan N.-F."/>
            <person name="Baker D."/>
            <person name="Gharbi K."/>
            <person name="Hall N."/>
            <person name="Watson M."/>
            <person name="Adriaenssens E.M."/>
            <person name="Foster-Nyarko E."/>
            <person name="Jarju S."/>
            <person name="Secka A."/>
            <person name="Antonio M."/>
            <person name="Oren A."/>
            <person name="Chaudhuri R."/>
            <person name="La Ragione R.M."/>
            <person name="Hildebrand F."/>
            <person name="Pallen M.J."/>
        </authorList>
    </citation>
    <scope>NUCLEOTIDE SEQUENCE [LARGE SCALE GENOMIC DNA]</scope>
    <source>
        <strain evidence="1 2">Re31</strain>
    </source>
</reference>
<dbReference type="Pfam" id="PF01371">
    <property type="entry name" value="Trp_repressor"/>
    <property type="match status" value="1"/>
</dbReference>
<evidence type="ECO:0000313" key="1">
    <source>
        <dbReference type="EMBL" id="MBD8025086.1"/>
    </source>
</evidence>
<evidence type="ECO:0000313" key="2">
    <source>
        <dbReference type="Proteomes" id="UP000640930"/>
    </source>
</evidence>
<dbReference type="PANTHER" id="PTHR40080">
    <property type="entry name" value="LMO1763 PROTEIN"/>
    <property type="match status" value="1"/>
</dbReference>
<name>A0ABR8X8F6_9BACL</name>
<sequence length="92" mass="10981">MDRLDEKKIDQLMKAFLTLQTVEECEDFFNDLCTQKEIRAFAQRLEVARMLLNGHTYEEIEELTYATYNTISRVRKVLQNNHLKIILDRINS</sequence>